<keyword evidence="3" id="KW-0804">Transcription</keyword>
<evidence type="ECO:0000256" key="2">
    <source>
        <dbReference type="ARBA" id="ARBA00023125"/>
    </source>
</evidence>
<dbReference type="InterPro" id="IPR000843">
    <property type="entry name" value="HTH_LacI"/>
</dbReference>
<reference evidence="7" key="1">
    <citation type="journal article" date="2019" name="Int. J. Syst. Evol. Microbiol.">
        <title>The Global Catalogue of Microorganisms (GCM) 10K type strain sequencing project: providing services to taxonomists for standard genome sequencing and annotation.</title>
        <authorList>
            <consortium name="The Broad Institute Genomics Platform"/>
            <consortium name="The Broad Institute Genome Sequencing Center for Infectious Disease"/>
            <person name="Wu L."/>
            <person name="Ma J."/>
        </authorList>
    </citation>
    <scope>NUCLEOTIDE SEQUENCE [LARGE SCALE GENOMIC DNA]</scope>
    <source>
        <strain evidence="7">CGMCC 1.12478</strain>
    </source>
</reference>
<sequence length="343" mass="37875">MAHSEIRNMEEFAAISGISRPTVSKYFHDPSSVRKSTRMRIEAALEKYDYRPNIYAMNQNRKLTKNIGIVVPYLADPFFGEIVRMIEGRCIEAGFTPSLFSAHGDQAHENAILDSLRSMKPAGVLLAPLGRQSDKSAIETFCKHVPTVLFDSNIDGMGEAFVGSDNHSFVSQTVEYLSRTGEAPCFFEMRTPANPNANKRRIAYLSMMERLGLEPHVVKVDGTGWGFEEIGRRGGLKLLSEKSLPTNTVLCSNDRLAIGLLAACYESGVRVGRGADCALRVASHDDHPFSRFTCPSLTTAAHDYSAVSDNAVETLFRLIESGGRLESRTESLFPARLIMRDSA</sequence>
<dbReference type="InterPro" id="IPR010982">
    <property type="entry name" value="Lambda_DNA-bd_dom_sf"/>
</dbReference>
<dbReference type="Gene3D" id="1.10.260.40">
    <property type="entry name" value="lambda repressor-like DNA-binding domains"/>
    <property type="match status" value="1"/>
</dbReference>
<dbReference type="SMART" id="SM00354">
    <property type="entry name" value="HTH_LACI"/>
    <property type="match status" value="1"/>
</dbReference>
<name>A0ABQ1LCJ0_9RHOB</name>
<dbReference type="SUPFAM" id="SSF53822">
    <property type="entry name" value="Periplasmic binding protein-like I"/>
    <property type="match status" value="1"/>
</dbReference>
<keyword evidence="7" id="KW-1185">Reference proteome</keyword>
<dbReference type="Pfam" id="PF13377">
    <property type="entry name" value="Peripla_BP_3"/>
    <property type="match status" value="1"/>
</dbReference>
<comment type="caution">
    <text evidence="6">The sequence shown here is derived from an EMBL/GenBank/DDBJ whole genome shotgun (WGS) entry which is preliminary data.</text>
</comment>
<dbReference type="Pfam" id="PF00356">
    <property type="entry name" value="LacI"/>
    <property type="match status" value="1"/>
</dbReference>
<dbReference type="InterPro" id="IPR001387">
    <property type="entry name" value="Cro/C1-type_HTH"/>
</dbReference>
<dbReference type="CDD" id="cd01392">
    <property type="entry name" value="HTH_LacI"/>
    <property type="match status" value="1"/>
</dbReference>
<evidence type="ECO:0000259" key="4">
    <source>
        <dbReference type="PROSITE" id="PS50932"/>
    </source>
</evidence>
<dbReference type="Gene3D" id="3.40.50.2300">
    <property type="match status" value="2"/>
</dbReference>
<dbReference type="InterPro" id="IPR046335">
    <property type="entry name" value="LacI/GalR-like_sensor"/>
</dbReference>
<dbReference type="CDD" id="cd06267">
    <property type="entry name" value="PBP1_LacI_sugar_binding-like"/>
    <property type="match status" value="1"/>
</dbReference>
<evidence type="ECO:0000313" key="6">
    <source>
        <dbReference type="EMBL" id="GGC20705.1"/>
    </source>
</evidence>
<proteinExistence type="predicted"/>
<protein>
    <submittedName>
        <fullName evidence="6">LacI family transcriptional regulator</fullName>
    </submittedName>
</protein>
<dbReference type="Proteomes" id="UP000645462">
    <property type="component" value="Unassembled WGS sequence"/>
</dbReference>
<organism evidence="6 7">
    <name type="scientific">Marivita lacus</name>
    <dbReference type="NCBI Taxonomy" id="1323742"/>
    <lineage>
        <taxon>Bacteria</taxon>
        <taxon>Pseudomonadati</taxon>
        <taxon>Pseudomonadota</taxon>
        <taxon>Alphaproteobacteria</taxon>
        <taxon>Rhodobacterales</taxon>
        <taxon>Roseobacteraceae</taxon>
        <taxon>Marivita</taxon>
    </lineage>
</organism>
<dbReference type="PROSITE" id="PS50943">
    <property type="entry name" value="HTH_CROC1"/>
    <property type="match status" value="1"/>
</dbReference>
<dbReference type="PANTHER" id="PTHR30146">
    <property type="entry name" value="LACI-RELATED TRANSCRIPTIONAL REPRESSOR"/>
    <property type="match status" value="1"/>
</dbReference>
<keyword evidence="2" id="KW-0238">DNA-binding</keyword>
<dbReference type="SUPFAM" id="SSF47413">
    <property type="entry name" value="lambda repressor-like DNA-binding domains"/>
    <property type="match status" value="1"/>
</dbReference>
<evidence type="ECO:0000256" key="3">
    <source>
        <dbReference type="ARBA" id="ARBA00023163"/>
    </source>
</evidence>
<dbReference type="RefSeq" id="WP_188484035.1">
    <property type="nucleotide sequence ID" value="NZ_BMFC01000018.1"/>
</dbReference>
<keyword evidence="1" id="KW-0805">Transcription regulation</keyword>
<feature type="domain" description="HTH lacI-type" evidence="4">
    <location>
        <begin position="7"/>
        <end position="61"/>
    </location>
</feature>
<dbReference type="EMBL" id="BMFC01000018">
    <property type="protein sequence ID" value="GGC20705.1"/>
    <property type="molecule type" value="Genomic_DNA"/>
</dbReference>
<dbReference type="InterPro" id="IPR028082">
    <property type="entry name" value="Peripla_BP_I"/>
</dbReference>
<feature type="domain" description="HTH cro/C1-type" evidence="5">
    <location>
        <begin position="9"/>
        <end position="51"/>
    </location>
</feature>
<accession>A0ABQ1LCJ0</accession>
<gene>
    <name evidence="6" type="ORF">GCM10011363_41730</name>
</gene>
<evidence type="ECO:0000259" key="5">
    <source>
        <dbReference type="PROSITE" id="PS50943"/>
    </source>
</evidence>
<evidence type="ECO:0000256" key="1">
    <source>
        <dbReference type="ARBA" id="ARBA00023015"/>
    </source>
</evidence>
<dbReference type="PROSITE" id="PS50932">
    <property type="entry name" value="HTH_LACI_2"/>
    <property type="match status" value="1"/>
</dbReference>
<dbReference type="PANTHER" id="PTHR30146:SF109">
    <property type="entry name" value="HTH-TYPE TRANSCRIPTIONAL REGULATOR GALS"/>
    <property type="match status" value="1"/>
</dbReference>
<evidence type="ECO:0000313" key="7">
    <source>
        <dbReference type="Proteomes" id="UP000645462"/>
    </source>
</evidence>